<comment type="caution">
    <text evidence="1">The sequence shown here is derived from an EMBL/GenBank/DDBJ whole genome shotgun (WGS) entry which is preliminary data.</text>
</comment>
<proteinExistence type="predicted"/>
<organism evidence="1 2">
    <name type="scientific">Streptococcus oralis subsp. tigurinus</name>
    <dbReference type="NCBI Taxonomy" id="1077464"/>
    <lineage>
        <taxon>Bacteria</taxon>
        <taxon>Bacillati</taxon>
        <taxon>Bacillota</taxon>
        <taxon>Bacilli</taxon>
        <taxon>Lactobacillales</taxon>
        <taxon>Streptococcaceae</taxon>
        <taxon>Streptococcus</taxon>
    </lineage>
</organism>
<name>A0A1X1GGF0_STROR</name>
<accession>A0A1X1GGF0</accession>
<sequence>MYFQSVGKNMNRNSTTACYHCNSSKKIISLVEHSELVISSHKNDDFWAGAGMYFWDNISNARYWYDQKKKHGEAPANIKIAKIYLTYDEESELLDLTDWETIELVENLAQTLKNKDGKERRIGKIIDEYCKENNCKLVKEAGNYYSKSKRKPEILKGTKITPYIKVIYCLKEGNSDIITRKEYVEEKES</sequence>
<dbReference type="AlphaFoldDB" id="A0A1X1GGF0"/>
<gene>
    <name evidence="1" type="ORF">B7725_08935</name>
</gene>
<evidence type="ECO:0000313" key="2">
    <source>
        <dbReference type="Proteomes" id="UP000193030"/>
    </source>
</evidence>
<protein>
    <submittedName>
        <fullName evidence="1">Uncharacterized protein</fullName>
    </submittedName>
</protein>
<dbReference type="Proteomes" id="UP000193030">
    <property type="component" value="Unassembled WGS sequence"/>
</dbReference>
<reference evidence="1 2" key="1">
    <citation type="journal article" date="2016" name="Eur. J. Clin. Microbiol. Infect. Dis.">
        <title>Whole genome sequencing as a tool for phylogenetic analysis of clinical strains of Mitis group streptococci.</title>
        <authorList>
            <person name="Rasmussen L.H."/>
            <person name="Dargis R."/>
            <person name="Hojholt K."/>
            <person name="Christensen J.J."/>
            <person name="Skovgaard O."/>
            <person name="Justesen U.S."/>
            <person name="Rosenvinge F.S."/>
            <person name="Moser C."/>
            <person name="Lukjancenko O."/>
            <person name="Rasmussen S."/>
            <person name="Nielsen X.C."/>
        </authorList>
    </citation>
    <scope>NUCLEOTIDE SEQUENCE [LARGE SCALE GENOMIC DNA]</scope>
    <source>
        <strain evidence="1 2">OD_314165_09</strain>
    </source>
</reference>
<evidence type="ECO:0000313" key="1">
    <source>
        <dbReference type="EMBL" id="ORO45959.1"/>
    </source>
</evidence>
<dbReference type="EMBL" id="NCUG01000018">
    <property type="protein sequence ID" value="ORO45959.1"/>
    <property type="molecule type" value="Genomic_DNA"/>
</dbReference>